<dbReference type="AlphaFoldDB" id="A0AAE3ZEK8"/>
<dbReference type="EMBL" id="JAVDXW010000001">
    <property type="protein sequence ID" value="MDR7303513.1"/>
    <property type="molecule type" value="Genomic_DNA"/>
</dbReference>
<evidence type="ECO:0000256" key="1">
    <source>
        <dbReference type="SAM" id="MobiDB-lite"/>
    </source>
</evidence>
<reference evidence="2" key="1">
    <citation type="submission" date="2023-07" db="EMBL/GenBank/DDBJ databases">
        <title>Sequencing the genomes of 1000 actinobacteria strains.</title>
        <authorList>
            <person name="Klenk H.-P."/>
        </authorList>
    </citation>
    <scope>NUCLEOTIDE SEQUENCE</scope>
    <source>
        <strain evidence="2">DSM 45977</strain>
    </source>
</reference>
<gene>
    <name evidence="2" type="ORF">JOF55_003694</name>
</gene>
<feature type="region of interest" description="Disordered" evidence="1">
    <location>
        <begin position="97"/>
        <end position="123"/>
    </location>
</feature>
<evidence type="ECO:0000313" key="3">
    <source>
        <dbReference type="Proteomes" id="UP001180845"/>
    </source>
</evidence>
<dbReference type="Proteomes" id="UP001180845">
    <property type="component" value="Unassembled WGS sequence"/>
</dbReference>
<protein>
    <submittedName>
        <fullName evidence="2">Uncharacterized protein</fullName>
    </submittedName>
</protein>
<sequence>MSDAPSFTPFLYRALRKVARSEIGAVGPTGALRHRTDELSPRLISALFMLRRDGYIQLGTQHRTGTESWIPAELTLRGTQLLGHWMRTHPSVGFSYEAAASQHPPQATSQQRSQPRQLRAVQD</sequence>
<organism evidence="2 3">
    <name type="scientific">Haloactinomyces albus</name>
    <dbReference type="NCBI Taxonomy" id="1352928"/>
    <lineage>
        <taxon>Bacteria</taxon>
        <taxon>Bacillati</taxon>
        <taxon>Actinomycetota</taxon>
        <taxon>Actinomycetes</taxon>
        <taxon>Actinopolysporales</taxon>
        <taxon>Actinopolysporaceae</taxon>
        <taxon>Haloactinomyces</taxon>
    </lineage>
</organism>
<evidence type="ECO:0000313" key="2">
    <source>
        <dbReference type="EMBL" id="MDR7303513.1"/>
    </source>
</evidence>
<proteinExistence type="predicted"/>
<name>A0AAE3ZEK8_9ACTN</name>
<feature type="compositionally biased region" description="Polar residues" evidence="1">
    <location>
        <begin position="103"/>
        <end position="116"/>
    </location>
</feature>
<dbReference type="RefSeq" id="WP_310275888.1">
    <property type="nucleotide sequence ID" value="NZ_JAVDXW010000001.1"/>
</dbReference>
<accession>A0AAE3ZEK8</accession>
<keyword evidence="3" id="KW-1185">Reference proteome</keyword>
<comment type="caution">
    <text evidence="2">The sequence shown here is derived from an EMBL/GenBank/DDBJ whole genome shotgun (WGS) entry which is preliminary data.</text>
</comment>